<reference evidence="3" key="2">
    <citation type="submission" date="2025-09" db="UniProtKB">
        <authorList>
            <consortium name="Ensembl"/>
        </authorList>
    </citation>
    <scope>IDENTIFICATION</scope>
</reference>
<evidence type="ECO:0000313" key="4">
    <source>
        <dbReference type="Proteomes" id="UP000472260"/>
    </source>
</evidence>
<dbReference type="Proteomes" id="UP000472260">
    <property type="component" value="Unassembled WGS sequence"/>
</dbReference>
<evidence type="ECO:0000313" key="3">
    <source>
        <dbReference type="Ensembl" id="ENSSANP00000003579.1"/>
    </source>
</evidence>
<evidence type="ECO:0000259" key="2">
    <source>
        <dbReference type="Pfam" id="PF04969"/>
    </source>
</evidence>
<keyword evidence="4" id="KW-1185">Reference proteome</keyword>
<dbReference type="InterPro" id="IPR007052">
    <property type="entry name" value="CS_dom"/>
</dbReference>
<organism evidence="3 4">
    <name type="scientific">Sinocyclocheilus anshuiensis</name>
    <dbReference type="NCBI Taxonomy" id="1608454"/>
    <lineage>
        <taxon>Eukaryota</taxon>
        <taxon>Metazoa</taxon>
        <taxon>Chordata</taxon>
        <taxon>Craniata</taxon>
        <taxon>Vertebrata</taxon>
        <taxon>Euteleostomi</taxon>
        <taxon>Actinopterygii</taxon>
        <taxon>Neopterygii</taxon>
        <taxon>Teleostei</taxon>
        <taxon>Ostariophysi</taxon>
        <taxon>Cypriniformes</taxon>
        <taxon>Cyprinidae</taxon>
        <taxon>Cyprininae</taxon>
        <taxon>Sinocyclocheilus</taxon>
    </lineage>
</organism>
<reference evidence="3" key="1">
    <citation type="submission" date="2025-08" db="UniProtKB">
        <authorList>
            <consortium name="Ensembl"/>
        </authorList>
    </citation>
    <scope>IDENTIFICATION</scope>
</reference>
<dbReference type="Gene3D" id="2.60.40.790">
    <property type="match status" value="1"/>
</dbReference>
<dbReference type="InterPro" id="IPR008978">
    <property type="entry name" value="HSP20-like_chaperone"/>
</dbReference>
<accession>A0A671K877</accession>
<protein>
    <recommendedName>
        <fullName evidence="2">CS domain-containing protein</fullName>
    </recommendedName>
</protein>
<dbReference type="Pfam" id="PF04969">
    <property type="entry name" value="CS"/>
    <property type="match status" value="1"/>
</dbReference>
<dbReference type="InterPro" id="IPR039790">
    <property type="entry name" value="CHRD1"/>
</dbReference>
<dbReference type="PANTHER" id="PTHR46983:SF2">
    <property type="entry name" value="INTEGRIN SUBUNIT BETA 1 BINDING PROTEIN 2"/>
    <property type="match status" value="1"/>
</dbReference>
<dbReference type="SUPFAM" id="SSF49764">
    <property type="entry name" value="HSP20-like chaperones"/>
    <property type="match status" value="1"/>
</dbReference>
<dbReference type="PANTHER" id="PTHR46983">
    <property type="entry name" value="CYSTEINE AND HISTIDINE-RICH DOMAIN-CONTAINING PROTEIN 1"/>
    <property type="match status" value="1"/>
</dbReference>
<feature type="compositionally biased region" description="Acidic residues" evidence="1">
    <location>
        <begin position="81"/>
        <end position="90"/>
    </location>
</feature>
<feature type="region of interest" description="Disordered" evidence="1">
    <location>
        <begin position="69"/>
        <end position="144"/>
    </location>
</feature>
<evidence type="ECO:0000256" key="1">
    <source>
        <dbReference type="SAM" id="MobiDB-lite"/>
    </source>
</evidence>
<proteinExistence type="predicted"/>
<feature type="compositionally biased region" description="Basic and acidic residues" evidence="1">
    <location>
        <begin position="69"/>
        <end position="80"/>
    </location>
</feature>
<name>A0A671K877_9TELE</name>
<dbReference type="AlphaFoldDB" id="A0A671K877"/>
<dbReference type="Ensembl" id="ENSSANT00000003862.1">
    <property type="protein sequence ID" value="ENSSANP00000003579.1"/>
    <property type="gene ID" value="ENSSANG00000001956.1"/>
</dbReference>
<feature type="domain" description="CS" evidence="2">
    <location>
        <begin position="14"/>
        <end position="52"/>
    </location>
</feature>
<sequence>MPSWIRRDKKKVACRHDWHQTGKQVVVTIYAKNSSPEHSYVEANRTVLTCHIQFEGDKLMRKADAVAWGKLEDPKHKPEPEVTDEMNTEQEDVKPDWYISDDDISESDWEDEEEDKKESEKKEEKQADDGPPELEEPAAVPPEK</sequence>
<feature type="compositionally biased region" description="Basic and acidic residues" evidence="1">
    <location>
        <begin position="116"/>
        <end position="128"/>
    </location>
</feature>
<feature type="compositionally biased region" description="Acidic residues" evidence="1">
    <location>
        <begin position="99"/>
        <end position="115"/>
    </location>
</feature>